<comment type="subcellular location">
    <subcellularLocation>
        <location evidence="1">Secreted</location>
    </subcellularLocation>
</comment>
<dbReference type="GO" id="GO:0005509">
    <property type="term" value="F:calcium ion binding"/>
    <property type="evidence" value="ECO:0007669"/>
    <property type="project" value="InterPro"/>
</dbReference>
<evidence type="ECO:0000313" key="4">
    <source>
        <dbReference type="Proteomes" id="UP000183974"/>
    </source>
</evidence>
<dbReference type="InterPro" id="IPR050557">
    <property type="entry name" value="RTX_toxin/Mannuronan_C5-epim"/>
</dbReference>
<keyword evidence="2" id="KW-0964">Secreted</keyword>
<dbReference type="RefSeq" id="WP_073035768.1">
    <property type="nucleotide sequence ID" value="NZ_BMLR01000011.1"/>
</dbReference>
<dbReference type="InterPro" id="IPR001343">
    <property type="entry name" value="Hemolysn_Ca-bd"/>
</dbReference>
<dbReference type="Pfam" id="PF00353">
    <property type="entry name" value="HemolysinCabind"/>
    <property type="match status" value="1"/>
</dbReference>
<dbReference type="SUPFAM" id="SSF51120">
    <property type="entry name" value="beta-Roll"/>
    <property type="match status" value="1"/>
</dbReference>
<dbReference type="InterPro" id="IPR011049">
    <property type="entry name" value="Serralysin-like_metalloprot_C"/>
</dbReference>
<sequence length="498" mass="52083">MDKMTFRALLGGGDMMLFDRLWADPATGPDGQTVIWAGSSATGGLRQMVMDDSLTLTVRSESWLTDHVYRFSQLATAETASGEVLILPEAMSGRLTLLRPDQSGALLPPVEIRDDAGDPVALSVLAALPAERHPGLLIGAPASGPGLALYRLEDGADRATLLDRAEETAKTTLKGVSDIVALSVGGTQFIAVSSAAEDGLSSYAIEDGETLDLRDTLGPKDGLWIDGLNDIAAVTAGEAQYIVGVSGQSGTLTSVRINPVGALFLEDIEYDDRNTRFAGAVSLDVFSIADRGFVVTGGTDGGLSLFEVLPDGQLWHHQSIGQSADWDIGDILDISVAVTGDTLHIVLAGSHAGAIAQLVLPLSNLGMSMRGGPGDDTLTGTSLDDMLIGGDGNDVLFGSDGEDTLIAGTGQDSLTGGAGADVFVFRADGQPDTITDFQPGIDRIDLGGWGMVYDLSALTLTRQDWGATIAWRDELLHIHSADGNPIETDSWGADDILF</sequence>
<dbReference type="PANTHER" id="PTHR38340:SF1">
    <property type="entry name" value="S-LAYER PROTEIN"/>
    <property type="match status" value="1"/>
</dbReference>
<keyword evidence="4" id="KW-1185">Reference proteome</keyword>
<dbReference type="STRING" id="337701.SAMN05444398_110128"/>
<dbReference type="OrthoDB" id="9342475at2"/>
<dbReference type="AlphaFoldDB" id="A0A1M7GDX9"/>
<dbReference type="EMBL" id="FRBR01000010">
    <property type="protein sequence ID" value="SHM14480.1"/>
    <property type="molecule type" value="Genomic_DNA"/>
</dbReference>
<gene>
    <name evidence="3" type="ORF">SAMN05444398_110128</name>
</gene>
<evidence type="ECO:0000313" key="3">
    <source>
        <dbReference type="EMBL" id="SHM14480.1"/>
    </source>
</evidence>
<evidence type="ECO:0000256" key="1">
    <source>
        <dbReference type="ARBA" id="ARBA00004613"/>
    </source>
</evidence>
<dbReference type="PROSITE" id="PS00330">
    <property type="entry name" value="HEMOLYSIN_CALCIUM"/>
    <property type="match status" value="1"/>
</dbReference>
<dbReference type="GO" id="GO:0005615">
    <property type="term" value="C:extracellular space"/>
    <property type="evidence" value="ECO:0007669"/>
    <property type="project" value="InterPro"/>
</dbReference>
<evidence type="ECO:0000256" key="2">
    <source>
        <dbReference type="ARBA" id="ARBA00022525"/>
    </source>
</evidence>
<reference evidence="3 4" key="1">
    <citation type="submission" date="2016-11" db="EMBL/GenBank/DDBJ databases">
        <authorList>
            <person name="Jaros S."/>
            <person name="Januszkiewicz K."/>
            <person name="Wedrychowicz H."/>
        </authorList>
    </citation>
    <scope>NUCLEOTIDE SEQUENCE [LARGE SCALE GENOMIC DNA]</scope>
    <source>
        <strain evidence="3 4">DSM 29589</strain>
    </source>
</reference>
<dbReference type="Gene3D" id="2.150.10.10">
    <property type="entry name" value="Serralysin-like metalloprotease, C-terminal"/>
    <property type="match status" value="1"/>
</dbReference>
<protein>
    <submittedName>
        <fullName evidence="3">Hemolysin-type calcium-binding repeat-containing protein</fullName>
    </submittedName>
</protein>
<proteinExistence type="predicted"/>
<dbReference type="Proteomes" id="UP000183974">
    <property type="component" value="Unassembled WGS sequence"/>
</dbReference>
<organism evidence="3 4">
    <name type="scientific">Roseovarius pacificus</name>
    <dbReference type="NCBI Taxonomy" id="337701"/>
    <lineage>
        <taxon>Bacteria</taxon>
        <taxon>Pseudomonadati</taxon>
        <taxon>Pseudomonadota</taxon>
        <taxon>Alphaproteobacteria</taxon>
        <taxon>Rhodobacterales</taxon>
        <taxon>Roseobacteraceae</taxon>
        <taxon>Roseovarius</taxon>
    </lineage>
</organism>
<accession>A0A1M7GDX9</accession>
<dbReference type="PANTHER" id="PTHR38340">
    <property type="entry name" value="S-LAYER PROTEIN"/>
    <property type="match status" value="1"/>
</dbReference>
<name>A0A1M7GDX9_9RHOB</name>
<dbReference type="InterPro" id="IPR018511">
    <property type="entry name" value="Hemolysin-typ_Ca-bd_CS"/>
</dbReference>
<dbReference type="PRINTS" id="PR00313">
    <property type="entry name" value="CABNDNGRPT"/>
</dbReference>